<name>A0ABX7SMZ9_9CAUL</name>
<dbReference type="Proteomes" id="UP000663942">
    <property type="component" value="Chromosome"/>
</dbReference>
<organism evidence="1 2">
    <name type="scientific">Brevundimonas pondensis</name>
    <dbReference type="NCBI Taxonomy" id="2774189"/>
    <lineage>
        <taxon>Bacteria</taxon>
        <taxon>Pseudomonadati</taxon>
        <taxon>Pseudomonadota</taxon>
        <taxon>Alphaproteobacteria</taxon>
        <taxon>Caulobacterales</taxon>
        <taxon>Caulobacteraceae</taxon>
        <taxon>Brevundimonas</taxon>
    </lineage>
</organism>
<accession>A0ABX7SMZ9</accession>
<reference evidence="1 2" key="1">
    <citation type="submission" date="2020-09" db="EMBL/GenBank/DDBJ databases">
        <title>Brevundimonas sp. LVF1 isolated from an oligotrophic pond in Goettingen, Germany.</title>
        <authorList>
            <person name="Friedrich I."/>
            <person name="Klassen A."/>
            <person name="Neubauer H."/>
            <person name="Schneider D."/>
            <person name="Hertel R."/>
            <person name="Daniel R."/>
        </authorList>
    </citation>
    <scope>NUCLEOTIDE SEQUENCE [LARGE SCALE GENOMIC DNA]</scope>
    <source>
        <strain evidence="1 2">LVF1</strain>
    </source>
</reference>
<proteinExistence type="predicted"/>
<dbReference type="RefSeq" id="WP_207825196.1">
    <property type="nucleotide sequence ID" value="NZ_CP062006.1"/>
</dbReference>
<evidence type="ECO:0000313" key="2">
    <source>
        <dbReference type="Proteomes" id="UP000663942"/>
    </source>
</evidence>
<dbReference type="EMBL" id="CP062006">
    <property type="protein sequence ID" value="QTC88172.1"/>
    <property type="molecule type" value="Genomic_DNA"/>
</dbReference>
<protein>
    <submittedName>
        <fullName evidence="1">Uncharacterized protein</fullName>
    </submittedName>
</protein>
<evidence type="ECO:0000313" key="1">
    <source>
        <dbReference type="EMBL" id="QTC88172.1"/>
    </source>
</evidence>
<gene>
    <name evidence="1" type="ORF">IFE19_01835</name>
</gene>
<sequence>MSADILKFPAAKAGELRPVPAVPGDLIVGRLRLSGDFGVLTVGGVDDEGAVATCLDVDGKCIAISRLFDLGQHYFIASSKLLTPKGRAELPGLCSSDISAIKAAFRVHAEAES</sequence>
<keyword evidence="2" id="KW-1185">Reference proteome</keyword>